<dbReference type="PANTHER" id="PTHR43433:SF5">
    <property type="entry name" value="AB HYDROLASE-1 DOMAIN-CONTAINING PROTEIN"/>
    <property type="match status" value="1"/>
</dbReference>
<dbReference type="PANTHER" id="PTHR43433">
    <property type="entry name" value="HYDROLASE, ALPHA/BETA FOLD FAMILY PROTEIN"/>
    <property type="match status" value="1"/>
</dbReference>
<keyword evidence="2" id="KW-0378">Hydrolase</keyword>
<dbReference type="InterPro" id="IPR000073">
    <property type="entry name" value="AB_hydrolase_1"/>
</dbReference>
<reference evidence="2 3" key="1">
    <citation type="submission" date="2018-10" db="EMBL/GenBank/DDBJ databases">
        <title>An updated phylogeny of the Alphaproteobacteria reveals that the parasitic Rickettsiales and Holosporales have independent origins.</title>
        <authorList>
            <person name="Munoz-Gomez S.A."/>
            <person name="Hess S."/>
            <person name="Burger G."/>
            <person name="Lang B.F."/>
            <person name="Susko E."/>
            <person name="Slamovits C.H."/>
            <person name="Roger A.J."/>
        </authorList>
    </citation>
    <scope>NUCLEOTIDE SEQUENCE [LARGE SCALE GENOMIC DNA]</scope>
    <source>
        <strain evidence="2">HOLO01</strain>
    </source>
</reference>
<dbReference type="GO" id="GO:0004806">
    <property type="term" value="F:triacylglycerol lipase activity"/>
    <property type="evidence" value="ECO:0007669"/>
    <property type="project" value="TreeGrafter"/>
</dbReference>
<protein>
    <submittedName>
        <fullName evidence="2">Alpha/beta hydrolase</fullName>
    </submittedName>
</protein>
<name>A0A4Q7DJE1_9PROT</name>
<sequence>MEQFAHINNLRICFETFGTNTDPAVLLIMGNSAQGIMWPEAFCKKLAKNSLFVIRYDQRDTGKSTCVNFDDNPYNLFDLASDALGLLDELDIKNAHIVGLSMGASIAQLLALHHAGRVISITSMMSSPDLSIKNDAMAGKETPNSILPPPDKDWLKKVLKLNDVSPKTKQDKIRLIVENWKLANGDKVDFDFEEWQQLIEAALDRQETNPSAKDLKIANHGNHSKAQIATDEPNLEVLKLVNVPTLVIHGKEDPIFPPAHAEMLGKTIPNARLVVIDDMGHTLNPTFFDEIIHQITLHIGVNADVSIKTS</sequence>
<accession>A0A4Q7DJE1</accession>
<dbReference type="OrthoDB" id="9798888at2"/>
<dbReference type="Gene3D" id="3.40.50.1820">
    <property type="entry name" value="alpha/beta hydrolase"/>
    <property type="match status" value="1"/>
</dbReference>
<evidence type="ECO:0000259" key="1">
    <source>
        <dbReference type="Pfam" id="PF00561"/>
    </source>
</evidence>
<evidence type="ECO:0000313" key="2">
    <source>
        <dbReference type="EMBL" id="RZI46460.1"/>
    </source>
</evidence>
<keyword evidence="3" id="KW-1185">Reference proteome</keyword>
<evidence type="ECO:0000313" key="3">
    <source>
        <dbReference type="Proteomes" id="UP000293550"/>
    </source>
</evidence>
<gene>
    <name evidence="2" type="ORF">EQU50_02430</name>
</gene>
<comment type="caution">
    <text evidence="2">The sequence shown here is derived from an EMBL/GenBank/DDBJ whole genome shotgun (WGS) entry which is preliminary data.</text>
</comment>
<proteinExistence type="predicted"/>
<dbReference type="InterPro" id="IPR029058">
    <property type="entry name" value="AB_hydrolase_fold"/>
</dbReference>
<dbReference type="Proteomes" id="UP000293550">
    <property type="component" value="Unassembled WGS sequence"/>
</dbReference>
<dbReference type="SUPFAM" id="SSF53474">
    <property type="entry name" value="alpha/beta-Hydrolases"/>
    <property type="match status" value="1"/>
</dbReference>
<dbReference type="AlphaFoldDB" id="A0A4Q7DJE1"/>
<dbReference type="Pfam" id="PF00561">
    <property type="entry name" value="Abhydrolase_1"/>
    <property type="match status" value="1"/>
</dbReference>
<dbReference type="InterPro" id="IPR050471">
    <property type="entry name" value="AB_hydrolase"/>
</dbReference>
<dbReference type="EMBL" id="SCFB01000004">
    <property type="protein sequence ID" value="RZI46460.1"/>
    <property type="molecule type" value="Genomic_DNA"/>
</dbReference>
<dbReference type="RefSeq" id="WP_130153564.1">
    <property type="nucleotide sequence ID" value="NZ_SCFB01000004.1"/>
</dbReference>
<feature type="domain" description="AB hydrolase-1" evidence="1">
    <location>
        <begin position="23"/>
        <end position="283"/>
    </location>
</feature>
<organism evidence="2 3">
    <name type="scientific">Candidatus Finniella inopinata</name>
    <dbReference type="NCBI Taxonomy" id="1696036"/>
    <lineage>
        <taxon>Bacteria</taxon>
        <taxon>Pseudomonadati</taxon>
        <taxon>Pseudomonadota</taxon>
        <taxon>Alphaproteobacteria</taxon>
        <taxon>Holosporales</taxon>
        <taxon>Candidatus Paracaedibacteraceae</taxon>
        <taxon>Candidatus Finniella</taxon>
    </lineage>
</organism>
<dbReference type="GO" id="GO:0046503">
    <property type="term" value="P:glycerolipid catabolic process"/>
    <property type="evidence" value="ECO:0007669"/>
    <property type="project" value="TreeGrafter"/>
</dbReference>